<keyword evidence="3" id="KW-0808">Transferase</keyword>
<proteinExistence type="inferred from homology"/>
<reference evidence="11 12" key="1">
    <citation type="submission" date="2023-01" db="EMBL/GenBank/DDBJ databases">
        <title>Novel diversity within Roseofilum (Cyanobacteria; Desertifilaceae) from marine benthic mats with descriptions of four novel species.</title>
        <authorList>
            <person name="Wang Y."/>
            <person name="Berthold D.E."/>
            <person name="Hu J."/>
            <person name="Lefler F.W."/>
            <person name="Laughinghouse H.D. IV."/>
        </authorList>
    </citation>
    <scope>NUCLEOTIDE SEQUENCE [LARGE SCALE GENOMIC DNA]</scope>
    <source>
        <strain evidence="11 12">BLCC-M154</strain>
    </source>
</reference>
<keyword evidence="8" id="KW-0460">Magnesium</keyword>
<dbReference type="Pfam" id="PF01909">
    <property type="entry name" value="NTP_transf_2"/>
    <property type="match status" value="1"/>
</dbReference>
<evidence type="ECO:0000259" key="10">
    <source>
        <dbReference type="Pfam" id="PF01909"/>
    </source>
</evidence>
<dbReference type="EMBL" id="JAQOSP010000066">
    <property type="protein sequence ID" value="MDJ1169767.1"/>
    <property type="molecule type" value="Genomic_DNA"/>
</dbReference>
<evidence type="ECO:0000256" key="3">
    <source>
        <dbReference type="ARBA" id="ARBA00022679"/>
    </source>
</evidence>
<dbReference type="InterPro" id="IPR043519">
    <property type="entry name" value="NT_sf"/>
</dbReference>
<dbReference type="PANTHER" id="PTHR33571:SF14">
    <property type="entry name" value="PROTEIN ADENYLYLTRANSFERASE MJ0435-RELATED"/>
    <property type="match status" value="1"/>
</dbReference>
<protein>
    <submittedName>
        <fullName evidence="11">Nucleotidyltransferase family protein</fullName>
    </submittedName>
</protein>
<dbReference type="PANTHER" id="PTHR33571">
    <property type="entry name" value="SSL8005 PROTEIN"/>
    <property type="match status" value="1"/>
</dbReference>
<evidence type="ECO:0000256" key="7">
    <source>
        <dbReference type="ARBA" id="ARBA00022840"/>
    </source>
</evidence>
<gene>
    <name evidence="11" type="ORF">PMG71_10045</name>
</gene>
<keyword evidence="12" id="KW-1185">Reference proteome</keyword>
<evidence type="ECO:0000256" key="8">
    <source>
        <dbReference type="ARBA" id="ARBA00022842"/>
    </source>
</evidence>
<evidence type="ECO:0000256" key="2">
    <source>
        <dbReference type="ARBA" id="ARBA00022649"/>
    </source>
</evidence>
<comment type="cofactor">
    <cofactor evidence="1">
        <name>Mg(2+)</name>
        <dbReference type="ChEBI" id="CHEBI:18420"/>
    </cofactor>
</comment>
<feature type="domain" description="Polymerase nucleotidyl transferase" evidence="10">
    <location>
        <begin position="11"/>
        <end position="92"/>
    </location>
</feature>
<dbReference type="InterPro" id="IPR052038">
    <property type="entry name" value="Type-VII_TA_antitoxin"/>
</dbReference>
<sequence length="97" mass="11189">MMNQETVISTLKEHLETLHHLGVKSLDLFGSVARNEARPDSDLDFLVEFEGQITFDAYMDLKFFLEDLFTKKVDLVIKEDLKPQIREVVINQAIHVA</sequence>
<dbReference type="InterPro" id="IPR002934">
    <property type="entry name" value="Polymerase_NTP_transf_dom"/>
</dbReference>
<name>A0ABT7AS82_9CYAN</name>
<keyword evidence="6" id="KW-0547">Nucleotide-binding</keyword>
<keyword evidence="5" id="KW-0479">Metal-binding</keyword>
<evidence type="ECO:0000256" key="5">
    <source>
        <dbReference type="ARBA" id="ARBA00022723"/>
    </source>
</evidence>
<dbReference type="Proteomes" id="UP001235303">
    <property type="component" value="Unassembled WGS sequence"/>
</dbReference>
<evidence type="ECO:0000256" key="9">
    <source>
        <dbReference type="ARBA" id="ARBA00038276"/>
    </source>
</evidence>
<evidence type="ECO:0000313" key="11">
    <source>
        <dbReference type="EMBL" id="MDJ1169767.1"/>
    </source>
</evidence>
<organism evidence="11 12">
    <name type="scientific">Roseofilum acuticapitatum BLCC-M154</name>
    <dbReference type="NCBI Taxonomy" id="3022444"/>
    <lineage>
        <taxon>Bacteria</taxon>
        <taxon>Bacillati</taxon>
        <taxon>Cyanobacteriota</taxon>
        <taxon>Cyanophyceae</taxon>
        <taxon>Desertifilales</taxon>
        <taxon>Desertifilaceae</taxon>
        <taxon>Roseofilum</taxon>
        <taxon>Roseofilum acuticapitatum</taxon>
    </lineage>
</organism>
<comment type="caution">
    <text evidence="11">The sequence shown here is derived from an EMBL/GenBank/DDBJ whole genome shotgun (WGS) entry which is preliminary data.</text>
</comment>
<accession>A0ABT7AS82</accession>
<keyword evidence="7" id="KW-0067">ATP-binding</keyword>
<keyword evidence="2" id="KW-1277">Toxin-antitoxin system</keyword>
<evidence type="ECO:0000256" key="1">
    <source>
        <dbReference type="ARBA" id="ARBA00001946"/>
    </source>
</evidence>
<dbReference type="Gene3D" id="3.30.460.10">
    <property type="entry name" value="Beta Polymerase, domain 2"/>
    <property type="match status" value="1"/>
</dbReference>
<keyword evidence="4" id="KW-0548">Nucleotidyltransferase</keyword>
<dbReference type="SUPFAM" id="SSF81301">
    <property type="entry name" value="Nucleotidyltransferase"/>
    <property type="match status" value="1"/>
</dbReference>
<comment type="similarity">
    <text evidence="9">Belongs to the MntA antitoxin family.</text>
</comment>
<evidence type="ECO:0000256" key="4">
    <source>
        <dbReference type="ARBA" id="ARBA00022695"/>
    </source>
</evidence>
<evidence type="ECO:0000256" key="6">
    <source>
        <dbReference type="ARBA" id="ARBA00022741"/>
    </source>
</evidence>
<evidence type="ECO:0000313" key="12">
    <source>
        <dbReference type="Proteomes" id="UP001235303"/>
    </source>
</evidence>
<dbReference type="CDD" id="cd05403">
    <property type="entry name" value="NT_KNTase_like"/>
    <property type="match status" value="1"/>
</dbReference>